<dbReference type="Gene3D" id="1.20.5.3310">
    <property type="match status" value="1"/>
</dbReference>
<dbReference type="PANTHER" id="PTHR42982:SF1">
    <property type="entry name" value="SEC-INDEPENDENT PROTEIN TRANSLOCASE PROTEIN TATA"/>
    <property type="match status" value="1"/>
</dbReference>
<evidence type="ECO:0000256" key="6">
    <source>
        <dbReference type="ARBA" id="ARBA00022989"/>
    </source>
</evidence>
<keyword evidence="3 9" id="KW-1003">Cell membrane</keyword>
<evidence type="ECO:0000256" key="2">
    <source>
        <dbReference type="ARBA" id="ARBA00022448"/>
    </source>
</evidence>
<dbReference type="STRING" id="1285928.SAMN04487894_102447"/>
<comment type="subunit">
    <text evidence="9">Forms a complex with TatC.</text>
</comment>
<sequence>MANFQLLGALGTNEIIIIMVIVLLLFGGRKIPELMRGLGKGVREFNDAKDNVKREIEESANTIASEPKKPAASQE</sequence>
<keyword evidence="7 9" id="KW-0811">Translocation</keyword>
<keyword evidence="5 9" id="KW-0653">Protein transport</keyword>
<dbReference type="GO" id="GO:0008320">
    <property type="term" value="F:protein transmembrane transporter activity"/>
    <property type="evidence" value="ECO:0007669"/>
    <property type="project" value="UniProtKB-UniRule"/>
</dbReference>
<dbReference type="Proteomes" id="UP000198757">
    <property type="component" value="Unassembled WGS sequence"/>
</dbReference>
<comment type="function">
    <text evidence="9">Part of the twin-arginine translocation (Tat) system that transports large folded proteins containing a characteristic twin-arginine motif in their signal peptide across membranes. TatA could form the protein-conducting channel of the Tat system.</text>
</comment>
<evidence type="ECO:0000256" key="4">
    <source>
        <dbReference type="ARBA" id="ARBA00022692"/>
    </source>
</evidence>
<accession>A0A1G6LSJ4</accession>
<comment type="similarity">
    <text evidence="9">Belongs to the TatA/E family.</text>
</comment>
<dbReference type="Pfam" id="PF02416">
    <property type="entry name" value="TatA_B_E"/>
    <property type="match status" value="1"/>
</dbReference>
<keyword evidence="2 9" id="KW-0813">Transport</keyword>
<dbReference type="OrthoDB" id="9812812at2"/>
<keyword evidence="6 9" id="KW-1133">Transmembrane helix</keyword>
<dbReference type="InterPro" id="IPR003369">
    <property type="entry name" value="TatA/B/E"/>
</dbReference>
<evidence type="ECO:0000256" key="7">
    <source>
        <dbReference type="ARBA" id="ARBA00023010"/>
    </source>
</evidence>
<evidence type="ECO:0000256" key="8">
    <source>
        <dbReference type="ARBA" id="ARBA00023136"/>
    </source>
</evidence>
<dbReference type="EMBL" id="FMZO01000002">
    <property type="protein sequence ID" value="SDC46232.1"/>
    <property type="molecule type" value="Genomic_DNA"/>
</dbReference>
<protein>
    <recommendedName>
        <fullName evidence="9">Sec-independent protein translocase protein TatA</fullName>
    </recommendedName>
</protein>
<dbReference type="HAMAP" id="MF_00236">
    <property type="entry name" value="TatA_E"/>
    <property type="match status" value="1"/>
</dbReference>
<keyword evidence="4 9" id="KW-0812">Transmembrane</keyword>
<keyword evidence="8 9" id="KW-0472">Membrane</keyword>
<evidence type="ECO:0000256" key="1">
    <source>
        <dbReference type="ARBA" id="ARBA00004162"/>
    </source>
</evidence>
<name>A0A1G6LSJ4_NIADE</name>
<comment type="subcellular location">
    <subcellularLocation>
        <location evidence="1 9">Cell membrane</location>
        <topology evidence="1 9">Single-pass membrane protein</topology>
    </subcellularLocation>
</comment>
<evidence type="ECO:0000256" key="3">
    <source>
        <dbReference type="ARBA" id="ARBA00022475"/>
    </source>
</evidence>
<dbReference type="InterPro" id="IPR006312">
    <property type="entry name" value="TatA/E"/>
</dbReference>
<reference evidence="11" key="1">
    <citation type="submission" date="2016-10" db="EMBL/GenBank/DDBJ databases">
        <authorList>
            <person name="Varghese N."/>
            <person name="Submissions S."/>
        </authorList>
    </citation>
    <scope>NUCLEOTIDE SEQUENCE [LARGE SCALE GENOMIC DNA]</scope>
    <source>
        <strain evidence="11">DSM 25811 / CCM 8410 / LMG 26954 / E90</strain>
    </source>
</reference>
<evidence type="ECO:0000313" key="11">
    <source>
        <dbReference type="Proteomes" id="UP000198757"/>
    </source>
</evidence>
<evidence type="ECO:0000256" key="9">
    <source>
        <dbReference type="HAMAP-Rule" id="MF_00236"/>
    </source>
</evidence>
<organism evidence="10 11">
    <name type="scientific">Niabella drilacis (strain DSM 25811 / CCM 8410 / CCUG 62505 / LMG 26954 / E90)</name>
    <dbReference type="NCBI Taxonomy" id="1285928"/>
    <lineage>
        <taxon>Bacteria</taxon>
        <taxon>Pseudomonadati</taxon>
        <taxon>Bacteroidota</taxon>
        <taxon>Chitinophagia</taxon>
        <taxon>Chitinophagales</taxon>
        <taxon>Chitinophagaceae</taxon>
        <taxon>Niabella</taxon>
    </lineage>
</organism>
<dbReference type="GO" id="GO:0033281">
    <property type="term" value="C:TAT protein transport complex"/>
    <property type="evidence" value="ECO:0007669"/>
    <property type="project" value="UniProtKB-UniRule"/>
</dbReference>
<dbReference type="RefSeq" id="WP_090389053.1">
    <property type="nucleotide sequence ID" value="NZ_FMZO01000002.1"/>
</dbReference>
<dbReference type="AlphaFoldDB" id="A0A1G6LSJ4"/>
<dbReference type="GO" id="GO:0043953">
    <property type="term" value="P:protein transport by the Tat complex"/>
    <property type="evidence" value="ECO:0007669"/>
    <property type="project" value="UniProtKB-UniRule"/>
</dbReference>
<gene>
    <name evidence="9" type="primary">tatA</name>
    <name evidence="10" type="ORF">SAMN04487894_102447</name>
</gene>
<keyword evidence="11" id="KW-1185">Reference proteome</keyword>
<proteinExistence type="inferred from homology"/>
<evidence type="ECO:0000256" key="5">
    <source>
        <dbReference type="ARBA" id="ARBA00022927"/>
    </source>
</evidence>
<evidence type="ECO:0000313" key="10">
    <source>
        <dbReference type="EMBL" id="SDC46232.1"/>
    </source>
</evidence>
<feature type="transmembrane region" description="Helical" evidence="9">
    <location>
        <begin position="6"/>
        <end position="26"/>
    </location>
</feature>
<dbReference type="PANTHER" id="PTHR42982">
    <property type="entry name" value="SEC-INDEPENDENT PROTEIN TRANSLOCASE PROTEIN TATA"/>
    <property type="match status" value="1"/>
</dbReference>